<dbReference type="PANTHER" id="PTHR21340">
    <property type="entry name" value="DIADENOSINE 5,5-P1,P4-TETRAPHOSPHATE PYROPHOSPHOHYDROLASE MUTT"/>
    <property type="match status" value="1"/>
</dbReference>
<dbReference type="InterPro" id="IPR020084">
    <property type="entry name" value="NUDIX_hydrolase_CS"/>
</dbReference>
<dbReference type="InterPro" id="IPR015797">
    <property type="entry name" value="NUDIX_hydrolase-like_dom_sf"/>
</dbReference>
<dbReference type="InterPro" id="IPR000086">
    <property type="entry name" value="NUDIX_hydrolase_dom"/>
</dbReference>
<sequence>MRLIFGSKNEHVEYRVRKGAYAVIFNDLKDKVLAVQTPSGHHFLPGGGMEDNESEIECLKREMIEETGNKIEINSFIGNAICYFYSTKNEPLLSDGYFYRAKLLERVQDPVEVHHYAKWVKLEEMEDSFFHEHQIWAIKKGLNSRVTLT</sequence>
<dbReference type="PROSITE" id="PS51462">
    <property type="entry name" value="NUDIX"/>
    <property type="match status" value="1"/>
</dbReference>
<dbReference type="AlphaFoldDB" id="W9BBS5"/>
<gene>
    <name evidence="3" type="ORF">BN988_02379</name>
    <name evidence="4" type="ORF">OPHB3_3701</name>
</gene>
<dbReference type="eggNOG" id="COG0494">
    <property type="taxonomic scope" value="Bacteria"/>
</dbReference>
<proteinExistence type="predicted"/>
<dbReference type="SUPFAM" id="SSF55811">
    <property type="entry name" value="Nudix"/>
    <property type="match status" value="1"/>
</dbReference>
<reference evidence="3 5" key="1">
    <citation type="submission" date="2014-03" db="EMBL/GenBank/DDBJ databases">
        <title>Draft genome sequencing of Oceanobacillus picturae strain S1 isolated from human gut.</title>
        <authorList>
            <person name="Croce O."/>
            <person name="Lagier J.C."/>
            <person name="Raoult D."/>
        </authorList>
    </citation>
    <scope>NUCLEOTIDE SEQUENCE [LARGE SCALE GENOMIC DNA]</scope>
    <source>
        <strain evidence="3 5">S1</strain>
    </source>
</reference>
<dbReference type="GO" id="GO:0006754">
    <property type="term" value="P:ATP biosynthetic process"/>
    <property type="evidence" value="ECO:0007669"/>
    <property type="project" value="TreeGrafter"/>
</dbReference>
<dbReference type="CDD" id="cd04684">
    <property type="entry name" value="NUDIX_Hydrolase"/>
    <property type="match status" value="1"/>
</dbReference>
<reference evidence="4 6" key="4">
    <citation type="journal article" date="2016" name="Genome Announc.">
        <title>Draft Genome Sequence of Oceanobacillus picturae Heshi-B3, Isolated from Fermented Rice Bran in a Traditional Japanese Seafood Dish.</title>
        <authorList>
            <person name="Akuzawa S."/>
            <person name="Nagaoka J."/>
            <person name="Kanekatsu M."/>
            <person name="Kanesaki Y."/>
            <person name="Suzuki T."/>
        </authorList>
    </citation>
    <scope>NUCLEOTIDE SEQUENCE [LARGE SCALE GENOMIC DNA]</scope>
    <source>
        <strain evidence="4 6">Heshi-B3</strain>
    </source>
</reference>
<evidence type="ECO:0000259" key="2">
    <source>
        <dbReference type="PROSITE" id="PS51462"/>
    </source>
</evidence>
<protein>
    <submittedName>
        <fullName evidence="3">Nucleoside triphosphatase YtkD</fullName>
    </submittedName>
</protein>
<keyword evidence="5" id="KW-1185">Reference proteome</keyword>
<dbReference type="OrthoDB" id="9787880at2"/>
<name>W9BBS5_9BACI</name>
<dbReference type="PANTHER" id="PTHR21340:SF0">
    <property type="entry name" value="BIS(5'-NUCLEOSYL)-TETRAPHOSPHATASE [ASYMMETRICAL]"/>
    <property type="match status" value="1"/>
</dbReference>
<keyword evidence="1" id="KW-0378">Hydrolase</keyword>
<dbReference type="Proteomes" id="UP000028863">
    <property type="component" value="Unassembled WGS sequence"/>
</dbReference>
<dbReference type="GO" id="GO:0006167">
    <property type="term" value="P:AMP biosynthetic process"/>
    <property type="evidence" value="ECO:0007669"/>
    <property type="project" value="TreeGrafter"/>
</dbReference>
<feature type="domain" description="Nudix hydrolase" evidence="2">
    <location>
        <begin position="15"/>
        <end position="143"/>
    </location>
</feature>
<organism evidence="3 5">
    <name type="scientific">Oceanobacillus picturae</name>
    <dbReference type="NCBI Taxonomy" id="171693"/>
    <lineage>
        <taxon>Bacteria</taxon>
        <taxon>Bacillati</taxon>
        <taxon>Bacillota</taxon>
        <taxon>Bacilli</taxon>
        <taxon>Bacillales</taxon>
        <taxon>Bacillaceae</taxon>
        <taxon>Oceanobacillus</taxon>
    </lineage>
</organism>
<dbReference type="Gene3D" id="3.90.79.10">
    <property type="entry name" value="Nucleoside Triphosphate Pyrophosphohydrolase"/>
    <property type="match status" value="1"/>
</dbReference>
<dbReference type="EMBL" id="BBXV01000062">
    <property type="protein sequence ID" value="GAQ19717.1"/>
    <property type="molecule type" value="Genomic_DNA"/>
</dbReference>
<reference evidence="6" key="3">
    <citation type="submission" date="2015-07" db="EMBL/GenBank/DDBJ databases">
        <title>Draft Genome Sequence of Oceanobacillus picturae Heshi-B3 that Was Isolated from Fermented Rice Bran with Aging Salted Mackerel, Which Was Named Heshiko as Traditional Fermented Seafood in Japan.</title>
        <authorList>
            <person name="Akuzawa S."/>
            <person name="Nakagawa J."/>
            <person name="Kanekatsu T."/>
            <person name="Kanesaki Y."/>
            <person name="Suzuki T."/>
        </authorList>
    </citation>
    <scope>NUCLEOTIDE SEQUENCE [LARGE SCALE GENOMIC DNA]</scope>
    <source>
        <strain evidence="6">Heshi-B3</strain>
    </source>
</reference>
<evidence type="ECO:0000313" key="4">
    <source>
        <dbReference type="EMBL" id="GAQ19717.1"/>
    </source>
</evidence>
<evidence type="ECO:0000313" key="3">
    <source>
        <dbReference type="EMBL" id="CDO03850.1"/>
    </source>
</evidence>
<evidence type="ECO:0000256" key="1">
    <source>
        <dbReference type="ARBA" id="ARBA00022801"/>
    </source>
</evidence>
<dbReference type="RefSeq" id="WP_036576891.1">
    <property type="nucleotide sequence ID" value="NZ_BBXV01000062.1"/>
</dbReference>
<evidence type="ECO:0000313" key="6">
    <source>
        <dbReference type="Proteomes" id="UP000052946"/>
    </source>
</evidence>
<reference evidence="3 5" key="2">
    <citation type="submission" date="2014-03" db="EMBL/GenBank/DDBJ databases">
        <authorList>
            <person name="Urmite Genomes U."/>
        </authorList>
    </citation>
    <scope>NUCLEOTIDE SEQUENCE [LARGE SCALE GENOMIC DNA]</scope>
    <source>
        <strain evidence="3 5">S1</strain>
    </source>
</reference>
<dbReference type="InterPro" id="IPR051325">
    <property type="entry name" value="Nudix_hydrolase_domain"/>
</dbReference>
<dbReference type="Pfam" id="PF00293">
    <property type="entry name" value="NUDIX"/>
    <property type="match status" value="1"/>
</dbReference>
<dbReference type="EMBL" id="CCAX010000002">
    <property type="protein sequence ID" value="CDO03850.1"/>
    <property type="molecule type" value="Genomic_DNA"/>
</dbReference>
<dbReference type="Proteomes" id="UP000052946">
    <property type="component" value="Unassembled WGS sequence"/>
</dbReference>
<dbReference type="PROSITE" id="PS00893">
    <property type="entry name" value="NUDIX_BOX"/>
    <property type="match status" value="1"/>
</dbReference>
<evidence type="ECO:0000313" key="5">
    <source>
        <dbReference type="Proteomes" id="UP000028863"/>
    </source>
</evidence>
<comment type="caution">
    <text evidence="3">The sequence shown here is derived from an EMBL/GenBank/DDBJ whole genome shotgun (WGS) entry which is preliminary data.</text>
</comment>
<dbReference type="STRING" id="171693.BN988_02379"/>
<accession>W9BBS5</accession>
<dbReference type="GO" id="GO:0004081">
    <property type="term" value="F:bis(5'-nucleosyl)-tetraphosphatase (asymmetrical) activity"/>
    <property type="evidence" value="ECO:0007669"/>
    <property type="project" value="TreeGrafter"/>
</dbReference>